<dbReference type="AlphaFoldDB" id="A0A6J7SC05"/>
<dbReference type="InterPro" id="IPR043129">
    <property type="entry name" value="ATPase_NBD"/>
</dbReference>
<reference evidence="2" key="1">
    <citation type="submission" date="2020-05" db="EMBL/GenBank/DDBJ databases">
        <authorList>
            <person name="Chiriac C."/>
            <person name="Salcher M."/>
            <person name="Ghai R."/>
            <person name="Kavagutti S V."/>
        </authorList>
    </citation>
    <scope>NUCLEOTIDE SEQUENCE</scope>
</reference>
<protein>
    <submittedName>
        <fullName evidence="2">Unannotated protein</fullName>
    </submittedName>
</protein>
<proteinExistence type="predicted"/>
<dbReference type="Pfam" id="PF00480">
    <property type="entry name" value="ROK"/>
    <property type="match status" value="1"/>
</dbReference>
<evidence type="ECO:0000313" key="1">
    <source>
        <dbReference type="EMBL" id="CAB4910235.1"/>
    </source>
</evidence>
<gene>
    <name evidence="1" type="ORF">UFOPK3495_01537</name>
    <name evidence="2" type="ORF">UFOPK4237_00879</name>
</gene>
<dbReference type="InterPro" id="IPR000600">
    <property type="entry name" value="ROK"/>
</dbReference>
<accession>A0A6J7SC05</accession>
<organism evidence="2">
    <name type="scientific">freshwater metagenome</name>
    <dbReference type="NCBI Taxonomy" id="449393"/>
    <lineage>
        <taxon>unclassified sequences</taxon>
        <taxon>metagenomes</taxon>
        <taxon>ecological metagenomes</taxon>
    </lineage>
</organism>
<name>A0A6J7SC05_9ZZZZ</name>
<evidence type="ECO:0000313" key="2">
    <source>
        <dbReference type="EMBL" id="CAB5038795.1"/>
    </source>
</evidence>
<dbReference type="SUPFAM" id="SSF53067">
    <property type="entry name" value="Actin-like ATPase domain"/>
    <property type="match status" value="1"/>
</dbReference>
<dbReference type="EMBL" id="CAFBMC010000115">
    <property type="protein sequence ID" value="CAB4910235.1"/>
    <property type="molecule type" value="Genomic_DNA"/>
</dbReference>
<dbReference type="Gene3D" id="3.30.420.40">
    <property type="match status" value="2"/>
</dbReference>
<dbReference type="EMBL" id="CAFBPZ010000052">
    <property type="protein sequence ID" value="CAB5038795.1"/>
    <property type="molecule type" value="Genomic_DNA"/>
</dbReference>
<dbReference type="PANTHER" id="PTHR18964:SF149">
    <property type="entry name" value="BIFUNCTIONAL UDP-N-ACETYLGLUCOSAMINE 2-EPIMERASE_N-ACETYLMANNOSAMINE KINASE"/>
    <property type="match status" value="1"/>
</dbReference>
<dbReference type="PANTHER" id="PTHR18964">
    <property type="entry name" value="ROK (REPRESSOR, ORF, KINASE) FAMILY"/>
    <property type="match status" value="1"/>
</dbReference>
<sequence>MNIWPVDVQTLAIDIGGTGFKAAVLDPNGELLSELVRVDTPYPCTPEVFVEALKDLVRELPKAHRVTVGFPSLIRNGIVSGIPGSLSRRVLNGERDPELIHAWLGFDIRAALTNAFELPTIVENDADVQGCAVVTGRGMEFVVTLGTGIGTALFLDGRLVPHLELSHGPYDSTMTHDIALGDGELKRIGEAAWKERVIKGLEHFDAVVNWDHIYIGGGNARLLTQDEIGPDATLISNANGLLGGIRIWDLNG</sequence>